<protein>
    <recommendedName>
        <fullName evidence="7">Pentraxin (PTX) domain-containing protein</fullName>
    </recommendedName>
</protein>
<dbReference type="InterPro" id="IPR001759">
    <property type="entry name" value="PTX_dom"/>
</dbReference>
<feature type="non-terminal residue" evidence="8">
    <location>
        <position position="85"/>
    </location>
</feature>
<organism evidence="8 9">
    <name type="scientific">Nematostella vectensis</name>
    <name type="common">Starlet sea anemone</name>
    <dbReference type="NCBI Taxonomy" id="45351"/>
    <lineage>
        <taxon>Eukaryota</taxon>
        <taxon>Metazoa</taxon>
        <taxon>Cnidaria</taxon>
        <taxon>Anthozoa</taxon>
        <taxon>Hexacorallia</taxon>
        <taxon>Actiniaria</taxon>
        <taxon>Edwardsiidae</taxon>
        <taxon>Nematostella</taxon>
    </lineage>
</organism>
<dbReference type="EMBL" id="DS469626">
    <property type="protein sequence ID" value="EDO38409.1"/>
    <property type="molecule type" value="Genomic_DNA"/>
</dbReference>
<keyword evidence="5" id="KW-0325">Glycoprotein</keyword>
<evidence type="ECO:0000256" key="3">
    <source>
        <dbReference type="ARBA" id="ARBA00022837"/>
    </source>
</evidence>
<keyword evidence="9" id="KW-1185">Reference proteome</keyword>
<evidence type="ECO:0000313" key="8">
    <source>
        <dbReference type="EMBL" id="EDO38409.1"/>
    </source>
</evidence>
<proteinExistence type="predicted"/>
<dbReference type="AlphaFoldDB" id="A7SD02"/>
<keyword evidence="3" id="KW-0106">Calcium</keyword>
<evidence type="ECO:0000313" key="9">
    <source>
        <dbReference type="Proteomes" id="UP000001593"/>
    </source>
</evidence>
<dbReference type="InParanoid" id="A7SD02"/>
<dbReference type="STRING" id="45351.A7SD02"/>
<dbReference type="PhylomeDB" id="A7SD02"/>
<gene>
    <name evidence="8" type="ORF">NEMVEDRAFT_v1g113816</name>
</gene>
<dbReference type="PANTHER" id="PTHR19277">
    <property type="entry name" value="PENTRAXIN"/>
    <property type="match status" value="1"/>
</dbReference>
<reference evidence="8 9" key="1">
    <citation type="journal article" date="2007" name="Science">
        <title>Sea anemone genome reveals ancestral eumetazoan gene repertoire and genomic organization.</title>
        <authorList>
            <person name="Putnam N.H."/>
            <person name="Srivastava M."/>
            <person name="Hellsten U."/>
            <person name="Dirks B."/>
            <person name="Chapman J."/>
            <person name="Salamov A."/>
            <person name="Terry A."/>
            <person name="Shapiro H."/>
            <person name="Lindquist E."/>
            <person name="Kapitonov V.V."/>
            <person name="Jurka J."/>
            <person name="Genikhovich G."/>
            <person name="Grigoriev I.V."/>
            <person name="Lucas S.M."/>
            <person name="Steele R.E."/>
            <person name="Finnerty J.R."/>
            <person name="Technau U."/>
            <person name="Martindale M.Q."/>
            <person name="Rokhsar D.S."/>
        </authorList>
    </citation>
    <scope>NUCLEOTIDE SEQUENCE [LARGE SCALE GENOMIC DNA]</scope>
    <source>
        <strain evidence="9">CH2 X CH6</strain>
    </source>
</reference>
<sequence>MTTIPLNDDQWHHVCITWSNTAGDWELHIDGVRRNNNTSLAPAHLIGPGGAFVLGQGSRAFMNSDDEDTFVGALFGVDVWDKVLS</sequence>
<dbReference type="Proteomes" id="UP000001593">
    <property type="component" value="Unassembled WGS sequence"/>
</dbReference>
<feature type="domain" description="Pentraxin (PTX)" evidence="7">
    <location>
        <begin position="1"/>
        <end position="85"/>
    </location>
</feature>
<dbReference type="InterPro" id="IPR013320">
    <property type="entry name" value="ConA-like_dom_sf"/>
</dbReference>
<comment type="cofactor">
    <cofactor evidence="1">
        <name>Ca(2+)</name>
        <dbReference type="ChEBI" id="CHEBI:29108"/>
    </cofactor>
</comment>
<dbReference type="SUPFAM" id="SSF49899">
    <property type="entry name" value="Concanavalin A-like lectins/glucanases"/>
    <property type="match status" value="1"/>
</dbReference>
<evidence type="ECO:0000256" key="4">
    <source>
        <dbReference type="ARBA" id="ARBA00023157"/>
    </source>
</evidence>
<evidence type="ECO:0000256" key="1">
    <source>
        <dbReference type="ARBA" id="ARBA00001913"/>
    </source>
</evidence>
<dbReference type="PRINTS" id="PR00895">
    <property type="entry name" value="PENTAXIN"/>
</dbReference>
<evidence type="ECO:0000256" key="5">
    <source>
        <dbReference type="ARBA" id="ARBA00023180"/>
    </source>
</evidence>
<dbReference type="PANTHER" id="PTHR19277:SF125">
    <property type="entry name" value="B6"/>
    <property type="match status" value="1"/>
</dbReference>
<evidence type="ECO:0000256" key="2">
    <source>
        <dbReference type="ARBA" id="ARBA00022723"/>
    </source>
</evidence>
<name>A7SD02_NEMVE</name>
<dbReference type="Gene3D" id="2.60.120.200">
    <property type="match status" value="1"/>
</dbReference>
<accession>A7SD02</accession>
<dbReference type="HOGENOM" id="CLU_156979_0_0_1"/>
<comment type="caution">
    <text evidence="6">Lacks conserved residue(s) required for the propagation of feature annotation.</text>
</comment>
<evidence type="ECO:0000256" key="6">
    <source>
        <dbReference type="PROSITE-ProRule" id="PRU01172"/>
    </source>
</evidence>
<dbReference type="InterPro" id="IPR051360">
    <property type="entry name" value="Neuronal_Pentraxin_Related"/>
</dbReference>
<keyword evidence="4" id="KW-1015">Disulfide bond</keyword>
<dbReference type="Pfam" id="PF13385">
    <property type="entry name" value="Laminin_G_3"/>
    <property type="match status" value="1"/>
</dbReference>
<dbReference type="PROSITE" id="PS51828">
    <property type="entry name" value="PTX_2"/>
    <property type="match status" value="1"/>
</dbReference>
<dbReference type="GO" id="GO:0046872">
    <property type="term" value="F:metal ion binding"/>
    <property type="evidence" value="ECO:0007669"/>
    <property type="project" value="UniProtKB-KW"/>
</dbReference>
<keyword evidence="2" id="KW-0479">Metal-binding</keyword>
<evidence type="ECO:0000259" key="7">
    <source>
        <dbReference type="PROSITE" id="PS51828"/>
    </source>
</evidence>